<gene>
    <name evidence="2" type="ORF">RPR59_14465</name>
</gene>
<protein>
    <submittedName>
        <fullName evidence="2">Toll/interleukin-1 receptor domain-containing protein</fullName>
    </submittedName>
</protein>
<dbReference type="Gene3D" id="3.40.50.10140">
    <property type="entry name" value="Toll/interleukin-1 receptor homology (TIR) domain"/>
    <property type="match status" value="1"/>
</dbReference>
<sequence>MIDHLRIHVVWASGSLEGARVAEMISRHFDGIGMERDGVAYRVPVRFASAPWLPDSPLPKPVDLSRADHNAVVLLHDDFMDEQASVWDQYVQSTRAAMETRGAADVYIPFCDYGGSAIPASDRERNTQYVYRTGWKGLDQLARDKRLLLHVLVQIRRHLRKLSGDDRDEPLFVSHAKADGDTIAREIVAYVQSPDHDVPLHTFYDAMELNPGEDFKARFDAEISRGTLIAIVSDVYDSRPWCIFELTTAKRHRRPIVLADIGGVRVSRTYPYGANLPRVRLDPTGSAGSWIDPLLVETMSEGLRCDIFQAQAAKVVAADSEVTVMPRPPELFDVIDADLCPRVILYPDPPLGDLEARLVTRAMAALRSDSQLKTLGEYQA</sequence>
<dbReference type="Proteomes" id="UP001302249">
    <property type="component" value="Chromosome"/>
</dbReference>
<dbReference type="Pfam" id="PF13676">
    <property type="entry name" value="TIR_2"/>
    <property type="match status" value="1"/>
</dbReference>
<feature type="domain" description="TIR" evidence="1">
    <location>
        <begin position="172"/>
        <end position="257"/>
    </location>
</feature>
<dbReference type="EMBL" id="CP135076">
    <property type="protein sequence ID" value="WNO53619.1"/>
    <property type="molecule type" value="Genomic_DNA"/>
</dbReference>
<name>A0ABZ0BBC3_9SPHN</name>
<organism evidence="2 3">
    <name type="scientific">Stakelama saccharophila</name>
    <dbReference type="NCBI Taxonomy" id="3075605"/>
    <lineage>
        <taxon>Bacteria</taxon>
        <taxon>Pseudomonadati</taxon>
        <taxon>Pseudomonadota</taxon>
        <taxon>Alphaproteobacteria</taxon>
        <taxon>Sphingomonadales</taxon>
        <taxon>Sphingomonadaceae</taxon>
        <taxon>Stakelama</taxon>
    </lineage>
</organism>
<dbReference type="RefSeq" id="WP_313915242.1">
    <property type="nucleotide sequence ID" value="NZ_CP135076.1"/>
</dbReference>
<keyword evidence="3" id="KW-1185">Reference proteome</keyword>
<evidence type="ECO:0000313" key="2">
    <source>
        <dbReference type="EMBL" id="WNO53619.1"/>
    </source>
</evidence>
<dbReference type="InterPro" id="IPR035897">
    <property type="entry name" value="Toll_tir_struct_dom_sf"/>
</dbReference>
<evidence type="ECO:0000259" key="1">
    <source>
        <dbReference type="Pfam" id="PF13676"/>
    </source>
</evidence>
<evidence type="ECO:0000313" key="3">
    <source>
        <dbReference type="Proteomes" id="UP001302249"/>
    </source>
</evidence>
<accession>A0ABZ0BBC3</accession>
<proteinExistence type="predicted"/>
<keyword evidence="2" id="KW-0675">Receptor</keyword>
<reference evidence="2 3" key="1">
    <citation type="submission" date="2023-09" db="EMBL/GenBank/DDBJ databases">
        <authorList>
            <person name="Rey-Velasco X."/>
        </authorList>
    </citation>
    <scope>NUCLEOTIDE SEQUENCE [LARGE SCALE GENOMIC DNA]</scope>
    <source>
        <strain evidence="2 3">W311</strain>
    </source>
</reference>
<dbReference type="InterPro" id="IPR000157">
    <property type="entry name" value="TIR_dom"/>
</dbReference>
<dbReference type="SUPFAM" id="SSF52200">
    <property type="entry name" value="Toll/Interleukin receptor TIR domain"/>
    <property type="match status" value="1"/>
</dbReference>